<dbReference type="NCBIfam" id="TIGR00513">
    <property type="entry name" value="accA"/>
    <property type="match status" value="1"/>
</dbReference>
<keyword evidence="5 10" id="KW-0276">Fatty acid metabolism</keyword>
<dbReference type="GO" id="GO:0006633">
    <property type="term" value="P:fatty acid biosynthetic process"/>
    <property type="evidence" value="ECO:0007669"/>
    <property type="project" value="UniProtKB-KW"/>
</dbReference>
<dbReference type="Pfam" id="PF03255">
    <property type="entry name" value="ACCA"/>
    <property type="match status" value="1"/>
</dbReference>
<evidence type="ECO:0000256" key="9">
    <source>
        <dbReference type="ARBA" id="ARBA00049152"/>
    </source>
</evidence>
<keyword evidence="3 10" id="KW-0808">Transferase</keyword>
<evidence type="ECO:0000256" key="10">
    <source>
        <dbReference type="HAMAP-Rule" id="MF_00823"/>
    </source>
</evidence>
<feature type="domain" description="CoA carboxyltransferase C-terminal" evidence="12">
    <location>
        <begin position="44"/>
        <end position="305"/>
    </location>
</feature>
<dbReference type="EC" id="2.1.3.15" evidence="10"/>
<dbReference type="GO" id="GO:0016743">
    <property type="term" value="F:carboxyl- or carbamoyltransferase activity"/>
    <property type="evidence" value="ECO:0007669"/>
    <property type="project" value="UniProtKB-UniRule"/>
</dbReference>
<dbReference type="EMBL" id="FRAU01000004">
    <property type="protein sequence ID" value="SHK60008.1"/>
    <property type="molecule type" value="Genomic_DNA"/>
</dbReference>
<protein>
    <recommendedName>
        <fullName evidence="10">Acetyl-coenzyme A carboxylase carboxyl transferase subunit alpha</fullName>
        <shortName evidence="10">ACCase subunit alpha</shortName>
        <shortName evidence="10">Acetyl-CoA carboxylase carboxyltransferase subunit alpha</shortName>
        <ecNumber evidence="10">2.1.3.15</ecNumber>
    </recommendedName>
</protein>
<proteinExistence type="inferred from homology"/>
<comment type="subcellular location">
    <subcellularLocation>
        <location evidence="10">Cytoplasm</location>
    </subcellularLocation>
</comment>
<dbReference type="GO" id="GO:0003989">
    <property type="term" value="F:acetyl-CoA carboxylase activity"/>
    <property type="evidence" value="ECO:0007669"/>
    <property type="project" value="InterPro"/>
</dbReference>
<dbReference type="Proteomes" id="UP000185812">
    <property type="component" value="Unassembled WGS sequence"/>
</dbReference>
<evidence type="ECO:0000256" key="3">
    <source>
        <dbReference type="ARBA" id="ARBA00022679"/>
    </source>
</evidence>
<dbReference type="SUPFAM" id="SSF52096">
    <property type="entry name" value="ClpP/crotonase"/>
    <property type="match status" value="1"/>
</dbReference>
<dbReference type="AlphaFoldDB" id="A0A1M6TT64"/>
<evidence type="ECO:0000256" key="11">
    <source>
        <dbReference type="SAM" id="Coils"/>
    </source>
</evidence>
<dbReference type="PANTHER" id="PTHR42853:SF3">
    <property type="entry name" value="ACETYL-COENZYME A CARBOXYLASE CARBOXYL TRANSFERASE SUBUNIT ALPHA, CHLOROPLASTIC"/>
    <property type="match status" value="1"/>
</dbReference>
<dbReference type="InterPro" id="IPR001095">
    <property type="entry name" value="Acetyl_CoA_COase_a_su"/>
</dbReference>
<dbReference type="GO" id="GO:2001295">
    <property type="term" value="P:malonyl-CoA biosynthetic process"/>
    <property type="evidence" value="ECO:0007669"/>
    <property type="project" value="UniProtKB-UniRule"/>
</dbReference>
<comment type="pathway">
    <text evidence="1 10">Lipid metabolism; malonyl-CoA biosynthesis; malonyl-CoA from acetyl-CoA: step 1/1.</text>
</comment>
<reference evidence="14" key="1">
    <citation type="submission" date="2016-11" db="EMBL/GenBank/DDBJ databases">
        <authorList>
            <person name="Varghese N."/>
            <person name="Submissions S."/>
        </authorList>
    </citation>
    <scope>NUCLEOTIDE SEQUENCE [LARGE SCALE GENOMIC DNA]</scope>
    <source>
        <strain evidence="14">DSM 22212</strain>
    </source>
</reference>
<evidence type="ECO:0000256" key="7">
    <source>
        <dbReference type="ARBA" id="ARBA00023098"/>
    </source>
</evidence>
<comment type="function">
    <text evidence="10">Component of the acetyl coenzyme A carboxylase (ACC) complex. First, biotin carboxylase catalyzes the carboxylation of biotin on its carrier protein (BCCP) and then the CO(2) group is transferred by the carboxyltransferase to acetyl-CoA to form malonyl-CoA.</text>
</comment>
<keyword evidence="2 10" id="KW-0444">Lipid biosynthesis</keyword>
<keyword evidence="11" id="KW-0175">Coiled coil</keyword>
<gene>
    <name evidence="10" type="primary">accA</name>
    <name evidence="13" type="ORF">SAMN04488087_1521</name>
</gene>
<dbReference type="PROSITE" id="PS50989">
    <property type="entry name" value="COA_CT_CTER"/>
    <property type="match status" value="1"/>
</dbReference>
<dbReference type="PRINTS" id="PR01069">
    <property type="entry name" value="ACCCTRFRASEA"/>
</dbReference>
<evidence type="ECO:0000259" key="12">
    <source>
        <dbReference type="PROSITE" id="PS50989"/>
    </source>
</evidence>
<dbReference type="InterPro" id="IPR011763">
    <property type="entry name" value="COA_CT_C"/>
</dbReference>
<dbReference type="GO" id="GO:0009317">
    <property type="term" value="C:acetyl-CoA carboxylase complex"/>
    <property type="evidence" value="ECO:0007669"/>
    <property type="project" value="InterPro"/>
</dbReference>
<evidence type="ECO:0000256" key="8">
    <source>
        <dbReference type="ARBA" id="ARBA00023160"/>
    </source>
</evidence>
<organism evidence="13 14">
    <name type="scientific">Rhodothermus profundi</name>
    <dbReference type="NCBI Taxonomy" id="633813"/>
    <lineage>
        <taxon>Bacteria</taxon>
        <taxon>Pseudomonadati</taxon>
        <taxon>Rhodothermota</taxon>
        <taxon>Rhodothermia</taxon>
        <taxon>Rhodothermales</taxon>
        <taxon>Rhodothermaceae</taxon>
        <taxon>Rhodothermus</taxon>
    </lineage>
</organism>
<dbReference type="RefSeq" id="WP_072715375.1">
    <property type="nucleotide sequence ID" value="NZ_FRAU01000004.1"/>
</dbReference>
<accession>A0A1M6TT64</accession>
<name>A0A1M6TT64_9BACT</name>
<dbReference type="InterPro" id="IPR029045">
    <property type="entry name" value="ClpP/crotonase-like_dom_sf"/>
</dbReference>
<keyword evidence="6 10" id="KW-0067">ATP-binding</keyword>
<dbReference type="HAMAP" id="MF_00823">
    <property type="entry name" value="AcetylCoA_CT_alpha"/>
    <property type="match status" value="1"/>
</dbReference>
<evidence type="ECO:0000256" key="5">
    <source>
        <dbReference type="ARBA" id="ARBA00022832"/>
    </source>
</evidence>
<evidence type="ECO:0000313" key="14">
    <source>
        <dbReference type="Proteomes" id="UP000185812"/>
    </source>
</evidence>
<keyword evidence="8 10" id="KW-0275">Fatty acid biosynthesis</keyword>
<sequence length="343" mass="37843">MARKSSRYLLDFEKPIAELEEKLDEMRALMAENAEVDLSAEISALEARVAALRESVYRNLTRWQRVQIARHPERPYTLDYIGALSEGFVELHGDRCVGDDPAIVGGFATFQGSRFGYRDRTVLFVGHQKGRDTKSRKFRRFGMPNPEGYRKALRLMKLAAKFGKPIITLLDTPGAYPGIEAEERGQAEAIARNLFEMARLPVPIVVVVIGEGASGGALGIGVGDRILMLENAWYSVIAPESCSQILWRSWDYKEEAARALKLTAADLLKLGVIDEIIPEPIGGAHRDPEATFQAVGAAIARALQTLEGIAPRALVDSRIEKFARMGVYREVPETTPSTETGSA</sequence>
<dbReference type="UniPathway" id="UPA00655">
    <property type="reaction ID" value="UER00711"/>
</dbReference>
<dbReference type="PANTHER" id="PTHR42853">
    <property type="entry name" value="ACETYL-COENZYME A CARBOXYLASE CARBOXYL TRANSFERASE SUBUNIT ALPHA"/>
    <property type="match status" value="1"/>
</dbReference>
<evidence type="ECO:0000313" key="13">
    <source>
        <dbReference type="EMBL" id="SHK60008.1"/>
    </source>
</evidence>
<comment type="catalytic activity">
    <reaction evidence="9 10">
        <text>N(6)-carboxybiotinyl-L-lysyl-[protein] + acetyl-CoA = N(6)-biotinyl-L-lysyl-[protein] + malonyl-CoA</text>
        <dbReference type="Rhea" id="RHEA:54728"/>
        <dbReference type="Rhea" id="RHEA-COMP:10505"/>
        <dbReference type="Rhea" id="RHEA-COMP:10506"/>
        <dbReference type="ChEBI" id="CHEBI:57288"/>
        <dbReference type="ChEBI" id="CHEBI:57384"/>
        <dbReference type="ChEBI" id="CHEBI:83144"/>
        <dbReference type="ChEBI" id="CHEBI:83145"/>
        <dbReference type="EC" id="2.1.3.15"/>
    </reaction>
</comment>
<dbReference type="STRING" id="633813.SAMN04488087_1521"/>
<evidence type="ECO:0000256" key="6">
    <source>
        <dbReference type="ARBA" id="ARBA00022840"/>
    </source>
</evidence>
<keyword evidence="7 10" id="KW-0443">Lipid metabolism</keyword>
<dbReference type="NCBIfam" id="NF041504">
    <property type="entry name" value="AccA_sub"/>
    <property type="match status" value="1"/>
</dbReference>
<keyword evidence="4 10" id="KW-0547">Nucleotide-binding</keyword>
<comment type="similarity">
    <text evidence="10">Belongs to the AccA family.</text>
</comment>
<dbReference type="GO" id="GO:0005524">
    <property type="term" value="F:ATP binding"/>
    <property type="evidence" value="ECO:0007669"/>
    <property type="project" value="UniProtKB-KW"/>
</dbReference>
<dbReference type="NCBIfam" id="NF004344">
    <property type="entry name" value="PRK05724.1"/>
    <property type="match status" value="1"/>
</dbReference>
<keyword evidence="14" id="KW-1185">Reference proteome</keyword>
<feature type="coiled-coil region" evidence="11">
    <location>
        <begin position="16"/>
        <end position="55"/>
    </location>
</feature>
<keyword evidence="10" id="KW-0963">Cytoplasm</keyword>
<dbReference type="OrthoDB" id="9808023at2"/>
<evidence type="ECO:0000256" key="2">
    <source>
        <dbReference type="ARBA" id="ARBA00022516"/>
    </source>
</evidence>
<evidence type="ECO:0000256" key="4">
    <source>
        <dbReference type="ARBA" id="ARBA00022741"/>
    </source>
</evidence>
<comment type="subunit">
    <text evidence="10">Acetyl-CoA carboxylase is a heterohexamer composed of biotin carboxyl carrier protein (AccB), biotin carboxylase (AccC) and two subunits each of ACCase subunit alpha (AccA) and ACCase subunit beta (AccD).</text>
</comment>
<evidence type="ECO:0000256" key="1">
    <source>
        <dbReference type="ARBA" id="ARBA00004956"/>
    </source>
</evidence>
<dbReference type="Gene3D" id="3.90.226.10">
    <property type="entry name" value="2-enoyl-CoA Hydratase, Chain A, domain 1"/>
    <property type="match status" value="1"/>
</dbReference>